<reference evidence="2 3" key="1">
    <citation type="submission" date="2019-06" db="EMBL/GenBank/DDBJ databases">
        <title>Sequencing the genomes of 1000 actinobacteria strains.</title>
        <authorList>
            <person name="Klenk H.-P."/>
        </authorList>
    </citation>
    <scope>NUCLEOTIDE SEQUENCE [LARGE SCALE GENOMIC DNA]</scope>
    <source>
        <strain evidence="2 3">DSM 45679</strain>
    </source>
</reference>
<dbReference type="Proteomes" id="UP000320876">
    <property type="component" value="Unassembled WGS sequence"/>
</dbReference>
<gene>
    <name evidence="2" type="ORF">FB471_2692</name>
</gene>
<evidence type="ECO:0000259" key="1">
    <source>
        <dbReference type="Pfam" id="PF11706"/>
    </source>
</evidence>
<accession>A0A542DIL1</accession>
<protein>
    <submittedName>
        <fullName evidence="2">Putative RNA-binding Zn ribbon-like protein</fullName>
    </submittedName>
</protein>
<dbReference type="Pfam" id="PF11706">
    <property type="entry name" value="zf-CGNR"/>
    <property type="match status" value="1"/>
</dbReference>
<feature type="domain" description="Zinc finger CGNR" evidence="1">
    <location>
        <begin position="146"/>
        <end position="189"/>
    </location>
</feature>
<evidence type="ECO:0000313" key="2">
    <source>
        <dbReference type="EMBL" id="TQJ02942.1"/>
    </source>
</evidence>
<dbReference type="InterPro" id="IPR010852">
    <property type="entry name" value="ABATE"/>
</dbReference>
<organism evidence="2 3">
    <name type="scientific">Amycolatopsis cihanbeyliensis</name>
    <dbReference type="NCBI Taxonomy" id="1128664"/>
    <lineage>
        <taxon>Bacteria</taxon>
        <taxon>Bacillati</taxon>
        <taxon>Actinomycetota</taxon>
        <taxon>Actinomycetes</taxon>
        <taxon>Pseudonocardiales</taxon>
        <taxon>Pseudonocardiaceae</taxon>
        <taxon>Amycolatopsis</taxon>
    </lineage>
</organism>
<dbReference type="PANTHER" id="PTHR35525:SF3">
    <property type="entry name" value="BLL6575 PROTEIN"/>
    <property type="match status" value="1"/>
</dbReference>
<dbReference type="OrthoDB" id="3531194at2"/>
<sequence>MKIAFINYRHGAELATDLVNTSAMVRRATGEALPGPAALTRFLAEHEVRPDALAGGRQPAEEELAGVHALRTELRAVLEARTEHDVVDAATTLVMRAGAGVGLAPDEEGRWQWYLATAPKATLAGELAALAGAGLLGALRTLGHDRFRRCASPECEGMFVDTSRAGRRRYCMPELCGNRLNVANHRARKLGAQSP</sequence>
<evidence type="ECO:0000313" key="3">
    <source>
        <dbReference type="Proteomes" id="UP000320876"/>
    </source>
</evidence>
<dbReference type="Gene3D" id="1.10.3300.10">
    <property type="entry name" value="Jann2411-like domain"/>
    <property type="match status" value="1"/>
</dbReference>
<dbReference type="RefSeq" id="WP_141998318.1">
    <property type="nucleotide sequence ID" value="NZ_VFML01000001.1"/>
</dbReference>
<dbReference type="EMBL" id="VFML01000001">
    <property type="protein sequence ID" value="TQJ02942.1"/>
    <property type="molecule type" value="Genomic_DNA"/>
</dbReference>
<dbReference type="Pfam" id="PF07336">
    <property type="entry name" value="ABATE"/>
    <property type="match status" value="1"/>
</dbReference>
<dbReference type="InterPro" id="IPR023286">
    <property type="entry name" value="ABATE_dom_sf"/>
</dbReference>
<dbReference type="SUPFAM" id="SSF160904">
    <property type="entry name" value="Jann2411-like"/>
    <property type="match status" value="1"/>
</dbReference>
<proteinExistence type="predicted"/>
<dbReference type="InterPro" id="IPR021005">
    <property type="entry name" value="Znf_CGNR"/>
</dbReference>
<comment type="caution">
    <text evidence="2">The sequence shown here is derived from an EMBL/GenBank/DDBJ whole genome shotgun (WGS) entry which is preliminary data.</text>
</comment>
<dbReference type="AlphaFoldDB" id="A0A542DIL1"/>
<dbReference type="PANTHER" id="PTHR35525">
    <property type="entry name" value="BLL6575 PROTEIN"/>
    <property type="match status" value="1"/>
</dbReference>
<name>A0A542DIL1_AMYCI</name>
<keyword evidence="3" id="KW-1185">Reference proteome</keyword>